<accession>A0A8H7TDQ2</accession>
<protein>
    <recommendedName>
        <fullName evidence="7">Ribosomal protein S21</fullName>
    </recommendedName>
</protein>
<dbReference type="AlphaFoldDB" id="A0A8H7TDQ2"/>
<proteinExistence type="inferred from homology"/>
<keyword evidence="3" id="KW-0687">Ribonucleoprotein</keyword>
<evidence type="ECO:0008006" key="7">
    <source>
        <dbReference type="Google" id="ProtNLM"/>
    </source>
</evidence>
<dbReference type="PANTHER" id="PTHR41237">
    <property type="entry name" value="37S RIBOSOMAL PROTEIN MRP21, MITOCHONDRIAL"/>
    <property type="match status" value="1"/>
</dbReference>
<dbReference type="GO" id="GO:0005763">
    <property type="term" value="C:mitochondrial small ribosomal subunit"/>
    <property type="evidence" value="ECO:0007669"/>
    <property type="project" value="TreeGrafter"/>
</dbReference>
<evidence type="ECO:0000313" key="5">
    <source>
        <dbReference type="EMBL" id="KAG4416928.1"/>
    </source>
</evidence>
<dbReference type="InterPro" id="IPR052837">
    <property type="entry name" value="Mitoribosomal_bS21"/>
</dbReference>
<reference evidence="5" key="1">
    <citation type="submission" date="2021-02" db="EMBL/GenBank/DDBJ databases">
        <title>Genome sequence Cadophora malorum strain M34.</title>
        <authorList>
            <person name="Stefanovic E."/>
            <person name="Vu D."/>
            <person name="Scully C."/>
            <person name="Dijksterhuis J."/>
            <person name="Roader J."/>
            <person name="Houbraken J."/>
        </authorList>
    </citation>
    <scope>NUCLEOTIDE SEQUENCE</scope>
    <source>
        <strain evidence="5">M34</strain>
    </source>
</reference>
<name>A0A8H7TDQ2_9HELO</name>
<evidence type="ECO:0000256" key="1">
    <source>
        <dbReference type="ARBA" id="ARBA00006640"/>
    </source>
</evidence>
<sequence length="261" mass="28775">MELRRAADALLRSQTSPLASFLSPASNVRCTTNKQLGYKGCANRQIQRSFTSSVQKKAIRPTATTTAAPPPAEKDSIPGSDPSQPQPALEEQAKSLGWTARPRPGSYTVPTLTPERERVMNGGSSASDLLATLVKSRSPSTMDVNRMQDINPLKRSGLGTSQSISDGLGVYKPPRKPLLLNPSTGRSVTIGSTGIDVAKGFRLMEMSCARNKIKSDSMKQRFHERGGLKRKRLRRERWRTRFLEGFKATVSRVKQLKHQGW</sequence>
<gene>
    <name evidence="5" type="ORF">IFR04_009938</name>
</gene>
<dbReference type="GO" id="GO:0070124">
    <property type="term" value="P:mitochondrial translational initiation"/>
    <property type="evidence" value="ECO:0007669"/>
    <property type="project" value="TreeGrafter"/>
</dbReference>
<evidence type="ECO:0000256" key="2">
    <source>
        <dbReference type="ARBA" id="ARBA00022980"/>
    </source>
</evidence>
<evidence type="ECO:0000256" key="3">
    <source>
        <dbReference type="ARBA" id="ARBA00023274"/>
    </source>
</evidence>
<dbReference type="GO" id="GO:0003735">
    <property type="term" value="F:structural constituent of ribosome"/>
    <property type="evidence" value="ECO:0007669"/>
    <property type="project" value="InterPro"/>
</dbReference>
<dbReference type="InterPro" id="IPR001911">
    <property type="entry name" value="Ribosomal_bS21"/>
</dbReference>
<feature type="region of interest" description="Disordered" evidence="4">
    <location>
        <begin position="50"/>
        <end position="124"/>
    </location>
</feature>
<evidence type="ECO:0000313" key="6">
    <source>
        <dbReference type="Proteomes" id="UP000664132"/>
    </source>
</evidence>
<organism evidence="5 6">
    <name type="scientific">Cadophora malorum</name>
    <dbReference type="NCBI Taxonomy" id="108018"/>
    <lineage>
        <taxon>Eukaryota</taxon>
        <taxon>Fungi</taxon>
        <taxon>Dikarya</taxon>
        <taxon>Ascomycota</taxon>
        <taxon>Pezizomycotina</taxon>
        <taxon>Leotiomycetes</taxon>
        <taxon>Helotiales</taxon>
        <taxon>Ploettnerulaceae</taxon>
        <taxon>Cadophora</taxon>
    </lineage>
</organism>
<comment type="similarity">
    <text evidence="1">Belongs to the bacterial ribosomal protein bS21 family.</text>
</comment>
<dbReference type="Pfam" id="PF01165">
    <property type="entry name" value="Ribosomal_S21"/>
    <property type="match status" value="1"/>
</dbReference>
<keyword evidence="6" id="KW-1185">Reference proteome</keyword>
<dbReference type="Proteomes" id="UP000664132">
    <property type="component" value="Unassembled WGS sequence"/>
</dbReference>
<dbReference type="OrthoDB" id="2501249at2759"/>
<evidence type="ECO:0000256" key="4">
    <source>
        <dbReference type="SAM" id="MobiDB-lite"/>
    </source>
</evidence>
<dbReference type="PANTHER" id="PTHR41237:SF1">
    <property type="entry name" value="SMALL RIBOSOMAL SUBUNIT PROTEIN BS21M"/>
    <property type="match status" value="1"/>
</dbReference>
<comment type="caution">
    <text evidence="5">The sequence shown here is derived from an EMBL/GenBank/DDBJ whole genome shotgun (WGS) entry which is preliminary data.</text>
</comment>
<dbReference type="EMBL" id="JAFJYH010000170">
    <property type="protein sequence ID" value="KAG4416928.1"/>
    <property type="molecule type" value="Genomic_DNA"/>
</dbReference>
<keyword evidence="2" id="KW-0689">Ribosomal protein</keyword>